<name>A0A1H4JLA6_9PSEU</name>
<dbReference type="OrthoDB" id="3632821at2"/>
<dbReference type="AlphaFoldDB" id="A0A1H4JLA6"/>
<accession>A0A1H4JLA6</accession>
<dbReference type="Proteomes" id="UP000199622">
    <property type="component" value="Unassembled WGS sequence"/>
</dbReference>
<sequence length="105" mass="12245">MATRTDFYLGTGPGAMWRRSLMFAGHPDNLLKDFDGRTALTSVAPSRYACAVEDLLTTWPIRRLGAAFLPQHRSPWAWETSHRNDWIHHLHRRPRRQRAHDSGRR</sequence>
<keyword evidence="2" id="KW-1185">Reference proteome</keyword>
<proteinExistence type="predicted"/>
<gene>
    <name evidence="1" type="ORF">SAMN04489727_1958</name>
</gene>
<organism evidence="1 2">
    <name type="scientific">Amycolatopsis tolypomycina</name>
    <dbReference type="NCBI Taxonomy" id="208445"/>
    <lineage>
        <taxon>Bacteria</taxon>
        <taxon>Bacillati</taxon>
        <taxon>Actinomycetota</taxon>
        <taxon>Actinomycetes</taxon>
        <taxon>Pseudonocardiales</taxon>
        <taxon>Pseudonocardiaceae</taxon>
        <taxon>Amycolatopsis</taxon>
    </lineage>
</organism>
<reference evidence="2" key="1">
    <citation type="submission" date="2016-10" db="EMBL/GenBank/DDBJ databases">
        <authorList>
            <person name="Varghese N."/>
            <person name="Submissions S."/>
        </authorList>
    </citation>
    <scope>NUCLEOTIDE SEQUENCE [LARGE SCALE GENOMIC DNA]</scope>
    <source>
        <strain evidence="2">DSM 44544</strain>
    </source>
</reference>
<dbReference type="EMBL" id="FNSO01000003">
    <property type="protein sequence ID" value="SEB46422.1"/>
    <property type="molecule type" value="Genomic_DNA"/>
</dbReference>
<dbReference type="RefSeq" id="WP_091305533.1">
    <property type="nucleotide sequence ID" value="NZ_FNSO01000003.1"/>
</dbReference>
<dbReference type="STRING" id="208445.SAMN04489727_1958"/>
<protein>
    <submittedName>
        <fullName evidence="1">Uncharacterized protein</fullName>
    </submittedName>
</protein>
<evidence type="ECO:0000313" key="1">
    <source>
        <dbReference type="EMBL" id="SEB46422.1"/>
    </source>
</evidence>
<evidence type="ECO:0000313" key="2">
    <source>
        <dbReference type="Proteomes" id="UP000199622"/>
    </source>
</evidence>